<organism evidence="1 2">
    <name type="scientific">Svornostia abyssi</name>
    <dbReference type="NCBI Taxonomy" id="2898438"/>
    <lineage>
        <taxon>Bacteria</taxon>
        <taxon>Bacillati</taxon>
        <taxon>Actinomycetota</taxon>
        <taxon>Thermoleophilia</taxon>
        <taxon>Solirubrobacterales</taxon>
        <taxon>Baekduiaceae</taxon>
        <taxon>Svornostia</taxon>
    </lineage>
</organism>
<accession>A0ABY5PMV1</accession>
<dbReference type="EMBL" id="CP088295">
    <property type="protein sequence ID" value="UUY05860.1"/>
    <property type="molecule type" value="Genomic_DNA"/>
</dbReference>
<keyword evidence="1" id="KW-0255">Endonuclease</keyword>
<keyword evidence="1" id="KW-0378">Hydrolase</keyword>
<gene>
    <name evidence="1" type="ORF">LRS13_10180</name>
</gene>
<evidence type="ECO:0000313" key="2">
    <source>
        <dbReference type="Proteomes" id="UP001058860"/>
    </source>
</evidence>
<evidence type="ECO:0000313" key="1">
    <source>
        <dbReference type="EMBL" id="UUY05860.1"/>
    </source>
</evidence>
<reference evidence="2" key="1">
    <citation type="submission" date="2021-11" db="EMBL/GenBank/DDBJ databases">
        <title>Cultivation dependent microbiological survey of springs from the worlds oldest radium mine currently devoted to the extraction of radon-saturated water.</title>
        <authorList>
            <person name="Kapinusova G."/>
            <person name="Smrhova T."/>
            <person name="Strejcek M."/>
            <person name="Suman J."/>
            <person name="Jani K."/>
            <person name="Pajer P."/>
            <person name="Uhlik O."/>
        </authorList>
    </citation>
    <scope>NUCLEOTIDE SEQUENCE [LARGE SCALE GENOMIC DNA]</scope>
    <source>
        <strain evidence="2">J379</strain>
    </source>
</reference>
<proteinExistence type="predicted"/>
<name>A0ABY5PMV1_9ACTN</name>
<dbReference type="RefSeq" id="WP_353866301.1">
    <property type="nucleotide sequence ID" value="NZ_CP088295.1"/>
</dbReference>
<dbReference type="GO" id="GO:0004519">
    <property type="term" value="F:endonuclease activity"/>
    <property type="evidence" value="ECO:0007669"/>
    <property type="project" value="UniProtKB-KW"/>
</dbReference>
<dbReference type="Proteomes" id="UP001058860">
    <property type="component" value="Chromosome"/>
</dbReference>
<dbReference type="Gene3D" id="3.40.960.10">
    <property type="entry name" value="VSR Endonuclease"/>
    <property type="match status" value="1"/>
</dbReference>
<protein>
    <submittedName>
        <fullName evidence="1">Endonuclease domain-containing protein</fullName>
    </submittedName>
</protein>
<keyword evidence="2" id="KW-1185">Reference proteome</keyword>
<keyword evidence="1" id="KW-0540">Nuclease</keyword>
<sequence length="305" mass="34489">MSIVLPLTNQDAHTQARIVAICRRQRGVIHHEQLVAAGLGPSGITHRVRALTLFEVAPRVYSLSPVITDDALRAAMVLSVPRRTILSHWSAAELLEMADRPSAFHHVTTMGHARSRPGLVVHRTRIELPARRVRGLPVTEPDRVLLDLAADVRGRPLERIVAETLFRRLLTEEDVRAATHAYPGHPGARNLTLIDPDAARNRRTESPLEEEALTKLDTLGLPPFVCQYDVFGQSGRRYRADFFWRDYGVLLETDGRSAHQRREDFEKDRDRDNDLLAVGLRTMRVTRRQLRARTFAPQLRATLGV</sequence>